<dbReference type="InterPro" id="IPR036388">
    <property type="entry name" value="WH-like_DNA-bd_sf"/>
</dbReference>
<evidence type="ECO:0000313" key="2">
    <source>
        <dbReference type="EMBL" id="GGJ73584.1"/>
    </source>
</evidence>
<keyword evidence="3" id="KW-1185">Reference proteome</keyword>
<sequence>MTPSLARRAGTITSEDEAAWASLAPLIAGQPRVRISKDAGKNYPQKFERDLASARPTQPAAVLIYGRDGLCATICLDFDSSAPGGEARVAADVLAVQSWLFAHGARWIEDQSPNGGRHVYIPLAERMPFHQARGLVEALANRYPSLDPTPHQNLRHGCIRTPGSTHKTGGAQKLEMSLKMAHNVATERNEFSTVNSLCDSLRIEIQAANERREAVAVPADTRCSELGALSRRIALIATQGIYDTARYNSPSEARMAVLVACAARGLKLTDVERRIKQGAWPGLAQFYARYSPTQRSNSMRRDWLKATKFAAEKSEGQRVHKTNTSELLTQGAWDQAVSSGSNSEHHFIRTWRSALSLVESRYQSSRSGLSRRLVLRALGAGAHMIGSRVVEFGVRSLSIASGVEPTTVAFHLRALRNEKEPLIRQVGEATGTTGDQYELVIPPLLMEAASNETWQKGKLHSLRPAFRELGVTAAFVYEALEVLGGTLGVSEIKSKTGLNRSTVHEALEVLAAWNLAQRTKQGWVLVASTNLSSLAESLGVLDLVLNQVTLYREQRAQWRAWLSERMNRLPQLLEPDEDYPFELFSGPPDDWSLSDMAFRTAS</sequence>
<dbReference type="SUPFAM" id="SSF46785">
    <property type="entry name" value="Winged helix' DNA-binding domain"/>
    <property type="match status" value="1"/>
</dbReference>
<dbReference type="Proteomes" id="UP000606115">
    <property type="component" value="Unassembled WGS sequence"/>
</dbReference>
<dbReference type="InterPro" id="IPR036390">
    <property type="entry name" value="WH_DNA-bd_sf"/>
</dbReference>
<name>A0ABQ2DU95_9MICC</name>
<comment type="caution">
    <text evidence="2">The sequence shown here is derived from an EMBL/GenBank/DDBJ whole genome shotgun (WGS) entry which is preliminary data.</text>
</comment>
<gene>
    <name evidence="2" type="ORF">GCM10007173_35680</name>
</gene>
<protein>
    <recommendedName>
        <fullName evidence="1">HTH iclR-type domain-containing protein</fullName>
    </recommendedName>
</protein>
<dbReference type="Gene3D" id="1.10.10.10">
    <property type="entry name" value="Winged helix-like DNA-binding domain superfamily/Winged helix DNA-binding domain"/>
    <property type="match status" value="1"/>
</dbReference>
<feature type="domain" description="HTH iclR-type" evidence="1">
    <location>
        <begin position="479"/>
        <end position="518"/>
    </location>
</feature>
<evidence type="ECO:0000313" key="3">
    <source>
        <dbReference type="Proteomes" id="UP000606115"/>
    </source>
</evidence>
<dbReference type="RefSeq" id="WP_229677231.1">
    <property type="nucleotide sequence ID" value="NZ_BMKX01000013.1"/>
</dbReference>
<dbReference type="EMBL" id="BMKX01000013">
    <property type="protein sequence ID" value="GGJ73584.1"/>
    <property type="molecule type" value="Genomic_DNA"/>
</dbReference>
<dbReference type="InterPro" id="IPR005471">
    <property type="entry name" value="Tscrpt_reg_IclR_N"/>
</dbReference>
<dbReference type="GeneID" id="303305896"/>
<accession>A0ABQ2DU95</accession>
<evidence type="ECO:0000259" key="1">
    <source>
        <dbReference type="Pfam" id="PF09339"/>
    </source>
</evidence>
<reference evidence="3" key="1">
    <citation type="journal article" date="2019" name="Int. J. Syst. Evol. Microbiol.">
        <title>The Global Catalogue of Microorganisms (GCM) 10K type strain sequencing project: providing services to taxonomists for standard genome sequencing and annotation.</title>
        <authorList>
            <consortium name="The Broad Institute Genomics Platform"/>
            <consortium name="The Broad Institute Genome Sequencing Center for Infectious Disease"/>
            <person name="Wu L."/>
            <person name="Ma J."/>
        </authorList>
    </citation>
    <scope>NUCLEOTIDE SEQUENCE [LARGE SCALE GENOMIC DNA]</scope>
    <source>
        <strain evidence="3">CGMCC 1.3685</strain>
    </source>
</reference>
<proteinExistence type="predicted"/>
<dbReference type="Pfam" id="PF09339">
    <property type="entry name" value="HTH_IclR"/>
    <property type="match status" value="1"/>
</dbReference>
<organism evidence="2 3">
    <name type="scientific">Glutamicibacter ardleyensis</name>
    <dbReference type="NCBI Taxonomy" id="225894"/>
    <lineage>
        <taxon>Bacteria</taxon>
        <taxon>Bacillati</taxon>
        <taxon>Actinomycetota</taxon>
        <taxon>Actinomycetes</taxon>
        <taxon>Micrococcales</taxon>
        <taxon>Micrococcaceae</taxon>
        <taxon>Glutamicibacter</taxon>
    </lineage>
</organism>